<feature type="region of interest" description="Disordered" evidence="1">
    <location>
        <begin position="163"/>
        <end position="196"/>
    </location>
</feature>
<dbReference type="EMBL" id="BK016149">
    <property type="protein sequence ID" value="DAF98511.1"/>
    <property type="molecule type" value="Genomic_DNA"/>
</dbReference>
<evidence type="ECO:0000313" key="2">
    <source>
        <dbReference type="EMBL" id="DAF98511.1"/>
    </source>
</evidence>
<name>A0A8S5UVK3_9CAUD</name>
<proteinExistence type="predicted"/>
<reference evidence="2" key="1">
    <citation type="journal article" date="2021" name="Proc. Natl. Acad. Sci. U.S.A.">
        <title>A Catalog of Tens of Thousands of Viruses from Human Metagenomes Reveals Hidden Associations with Chronic Diseases.</title>
        <authorList>
            <person name="Tisza M.J."/>
            <person name="Buck C.B."/>
        </authorList>
    </citation>
    <scope>NUCLEOTIDE SEQUENCE</scope>
    <source>
        <strain evidence="2">CtLKg7</strain>
    </source>
</reference>
<dbReference type="InterPro" id="IPR036388">
    <property type="entry name" value="WH-like_DNA-bd_sf"/>
</dbReference>
<protein>
    <submittedName>
        <fullName evidence="2">Replisome organizer protein</fullName>
    </submittedName>
</protein>
<sequence length="341" mass="38158">MRYCEAEAAALKGLKHSTKIVALMLAARTSDNTPDWPGRYVSFPSIPTLINDTGLQKRALYYAINELVEAKVIRVYKDRRPGSRWDHNVYEWTATESPNYHPDWKKARDTQQDAVGSRLTDEGWKYCHTHGVGPNIAAERHPELVLPAEKPVLIDAPGTIDTTGTSAAEAPAEEGEFDALPIDTAPPKKPARKDAKSPVEGFDEWWKQYPKKVGKLDAKKAYRAAIKQGATPQDLLDGLQRHTANWKAKNTEPQYIPHPASWLRKGRWEDEFTTPAPNQTAPAINPVTGKSLTREDFWYACVDHGIDPSPYVNFWKPSMGLPGDPGWANAQAYLDRYTGRG</sequence>
<dbReference type="Gene3D" id="1.10.10.10">
    <property type="entry name" value="Winged helix-like DNA-binding domain superfamily/Winged helix DNA-binding domain"/>
    <property type="match status" value="1"/>
</dbReference>
<accession>A0A8S5UVK3</accession>
<evidence type="ECO:0000256" key="1">
    <source>
        <dbReference type="SAM" id="MobiDB-lite"/>
    </source>
</evidence>
<organism evidence="2">
    <name type="scientific">Siphoviridae sp. ctLKg7</name>
    <dbReference type="NCBI Taxonomy" id="2825452"/>
    <lineage>
        <taxon>Viruses</taxon>
        <taxon>Duplodnaviria</taxon>
        <taxon>Heunggongvirae</taxon>
        <taxon>Uroviricota</taxon>
        <taxon>Caudoviricetes</taxon>
    </lineage>
</organism>